<feature type="coiled-coil region" evidence="1">
    <location>
        <begin position="333"/>
        <end position="388"/>
    </location>
</feature>
<feature type="region of interest" description="Disordered" evidence="2">
    <location>
        <begin position="99"/>
        <end position="135"/>
    </location>
</feature>
<evidence type="ECO:0000256" key="1">
    <source>
        <dbReference type="SAM" id="Coils"/>
    </source>
</evidence>
<evidence type="ECO:0000313" key="5">
    <source>
        <dbReference type="Proteomes" id="UP000708148"/>
    </source>
</evidence>
<feature type="region of interest" description="Disordered" evidence="2">
    <location>
        <begin position="415"/>
        <end position="521"/>
    </location>
</feature>
<protein>
    <submittedName>
        <fullName evidence="4">Uncharacterized protein</fullName>
    </submittedName>
</protein>
<evidence type="ECO:0000313" key="4">
    <source>
        <dbReference type="EMBL" id="CAD7699777.1"/>
    </source>
</evidence>
<dbReference type="EMBL" id="CAJHUC010001109">
    <property type="protein sequence ID" value="CAD7699777.1"/>
    <property type="molecule type" value="Genomic_DNA"/>
</dbReference>
<feature type="transmembrane region" description="Helical" evidence="3">
    <location>
        <begin position="53"/>
        <end position="75"/>
    </location>
</feature>
<organism evidence="4 5">
    <name type="scientific">Ostreobium quekettii</name>
    <dbReference type="NCBI Taxonomy" id="121088"/>
    <lineage>
        <taxon>Eukaryota</taxon>
        <taxon>Viridiplantae</taxon>
        <taxon>Chlorophyta</taxon>
        <taxon>core chlorophytes</taxon>
        <taxon>Ulvophyceae</taxon>
        <taxon>TCBD clade</taxon>
        <taxon>Bryopsidales</taxon>
        <taxon>Ostreobineae</taxon>
        <taxon>Ostreobiaceae</taxon>
        <taxon>Ostreobium</taxon>
    </lineage>
</organism>
<keyword evidence="5" id="KW-1185">Reference proteome</keyword>
<name>A0A8S1J8F0_9CHLO</name>
<evidence type="ECO:0000256" key="2">
    <source>
        <dbReference type="SAM" id="MobiDB-lite"/>
    </source>
</evidence>
<feature type="compositionally biased region" description="Polar residues" evidence="2">
    <location>
        <begin position="106"/>
        <end position="115"/>
    </location>
</feature>
<feature type="coiled-coil region" evidence="1">
    <location>
        <begin position="190"/>
        <end position="267"/>
    </location>
</feature>
<feature type="compositionally biased region" description="Low complexity" evidence="2">
    <location>
        <begin position="432"/>
        <end position="441"/>
    </location>
</feature>
<accession>A0A8S1J8F0</accession>
<keyword evidence="1" id="KW-0175">Coiled coil</keyword>
<reference evidence="4" key="1">
    <citation type="submission" date="2020-12" db="EMBL/GenBank/DDBJ databases">
        <authorList>
            <person name="Iha C."/>
        </authorList>
    </citation>
    <scope>NUCLEOTIDE SEQUENCE</scope>
</reference>
<feature type="region of interest" description="Disordered" evidence="2">
    <location>
        <begin position="548"/>
        <end position="597"/>
    </location>
</feature>
<keyword evidence="3" id="KW-0812">Transmembrane</keyword>
<keyword evidence="3" id="KW-1133">Transmembrane helix</keyword>
<gene>
    <name evidence="4" type="ORF">OSTQU699_LOCUS5136</name>
</gene>
<keyword evidence="3" id="KW-0472">Membrane</keyword>
<proteinExistence type="predicted"/>
<feature type="compositionally biased region" description="Basic and acidic residues" evidence="2">
    <location>
        <begin position="118"/>
        <end position="131"/>
    </location>
</feature>
<feature type="compositionally biased region" description="Basic and acidic residues" evidence="2">
    <location>
        <begin position="462"/>
        <end position="479"/>
    </location>
</feature>
<feature type="compositionally biased region" description="Low complexity" evidence="2">
    <location>
        <begin position="554"/>
        <end position="574"/>
    </location>
</feature>
<comment type="caution">
    <text evidence="4">The sequence shown here is derived from an EMBL/GenBank/DDBJ whole genome shotgun (WGS) entry which is preliminary data.</text>
</comment>
<feature type="compositionally biased region" description="Polar residues" evidence="2">
    <location>
        <begin position="488"/>
        <end position="504"/>
    </location>
</feature>
<dbReference type="AlphaFoldDB" id="A0A8S1J8F0"/>
<sequence>MVVRPLDFRPGPMTAKQSKDRCVRATSNEVANLLASRDFEQWLDGKRQSTARAWRITCVFALLLAAASATSFSFYGQMHGMQDQLLNVEVDAGKLLQPSCVPPTPNSKVTANGNGRLQEVHGDGKNDESKQRHSQTSQCMLMAMTLLQGKGLDEAMFEGCIHAFRGPALWSTCIMAVIGLSALARHWRLLRQLKDTKEELVVEKKKAQEAAKLIEAAHLEKKRAARLDQLKEERAVLEPQAEGLEAAEKEHEQLVIAANRVAELEDRMRRLPALKKQEESLTKQCREVDEQAAKVAGKVAILDAVTDHYNTAKRDADSVDQLLLELGNKHEEIAKKVKRVMEVQGQVSKLEEEASKLAKTDGELKEKMARLSAMREDIENLKAAVEELPTLGDATASKKGNLGMPQAAVKAMDTTRMSPGPDEVPPGSATEAPGLAPLGPASPQQHSISTDAQSERLVATPGDKHLPMETNAHKPEKSMLPKPPSAPTAHNRQRGSSPQESTAGSVDGAPDDSDKASEASSIRNQDLLASLDAFGSRMVGANLVDAPVIDSSEGQPGKAGARAKGKAAPVGGPAEKQRKKANDKGNFLGNVFRWGGK</sequence>
<evidence type="ECO:0000256" key="3">
    <source>
        <dbReference type="SAM" id="Phobius"/>
    </source>
</evidence>
<feature type="compositionally biased region" description="Polar residues" evidence="2">
    <location>
        <begin position="442"/>
        <end position="452"/>
    </location>
</feature>
<dbReference type="Proteomes" id="UP000708148">
    <property type="component" value="Unassembled WGS sequence"/>
</dbReference>